<dbReference type="Proteomes" id="UP000721415">
    <property type="component" value="Unassembled WGS sequence"/>
</dbReference>
<dbReference type="SUPFAM" id="SSF88713">
    <property type="entry name" value="Glycoside hydrolase/deacetylase"/>
    <property type="match status" value="1"/>
</dbReference>
<sequence>MSFERNNQLLNPDKWRNRWLIFGILLSFMVIFGLWQMPNAQDIEQVKSSIDNLYHLKKDQLVLKSNIVEEDIDQVQAKINQLPLLSRYTYQAKFDRAKESFEEIENARSIFVINDSDGQRVLIPEVDRSSLESKIASCNESNSDICQIYYEAEEILDQIDIANKKSQELPSIKIRGDIEPALKALNEFEKKYGHLVAHPQSEELKQNIGEYADLLGKTILDGHQFGDYSENFYALLEETESLSGPLRGSSLDNQPLIALTFDDGPNADITPKLLDILNKHGVKATFFVMGAYVDENPELAKRIVDEGHLIGNHTYNHFDLATLSDEEVMTQIDWTQESIVDATGVEPDLYRMPFGSGGWRVVDLLNQHGMTSILWNLDTLDWSTQDANSIIETVTMSLQHHTLLLMHDTHEATPEAIDFLIPMLRDQGYEFVFPEQLAFEQRYFEE</sequence>
<dbReference type="PROSITE" id="PS51677">
    <property type="entry name" value="NODB"/>
    <property type="match status" value="1"/>
</dbReference>
<keyword evidence="2" id="KW-0378">Hydrolase</keyword>
<keyword evidence="3" id="KW-1133">Transmembrane helix</keyword>
<evidence type="ECO:0000256" key="2">
    <source>
        <dbReference type="ARBA" id="ARBA00022801"/>
    </source>
</evidence>
<evidence type="ECO:0000313" key="6">
    <source>
        <dbReference type="Proteomes" id="UP000721415"/>
    </source>
</evidence>
<dbReference type="PANTHER" id="PTHR10587">
    <property type="entry name" value="GLYCOSYL TRANSFERASE-RELATED"/>
    <property type="match status" value="1"/>
</dbReference>
<feature type="transmembrane region" description="Helical" evidence="3">
    <location>
        <begin position="20"/>
        <end position="37"/>
    </location>
</feature>
<keyword evidence="6" id="KW-1185">Reference proteome</keyword>
<dbReference type="InterPro" id="IPR050248">
    <property type="entry name" value="Polysacc_deacetylase_ArnD"/>
</dbReference>
<evidence type="ECO:0000256" key="3">
    <source>
        <dbReference type="SAM" id="Phobius"/>
    </source>
</evidence>
<feature type="domain" description="NodB homology" evidence="4">
    <location>
        <begin position="255"/>
        <end position="432"/>
    </location>
</feature>
<dbReference type="EMBL" id="JACBXQ010000003">
    <property type="protein sequence ID" value="MBG9986606.1"/>
    <property type="molecule type" value="Genomic_DNA"/>
</dbReference>
<dbReference type="PANTHER" id="PTHR10587:SF133">
    <property type="entry name" value="CHITIN DEACETYLASE 1-RELATED"/>
    <property type="match status" value="1"/>
</dbReference>
<accession>A0ABS0LR23</accession>
<gene>
    <name evidence="5" type="ORF">HZY91_06810</name>
</gene>
<dbReference type="Pfam" id="PF01522">
    <property type="entry name" value="Polysacc_deac_1"/>
    <property type="match status" value="1"/>
</dbReference>
<name>A0ABS0LR23_9LACT</name>
<evidence type="ECO:0000313" key="5">
    <source>
        <dbReference type="EMBL" id="MBG9986606.1"/>
    </source>
</evidence>
<dbReference type="InterPro" id="IPR011330">
    <property type="entry name" value="Glyco_hydro/deAcase_b/a-brl"/>
</dbReference>
<dbReference type="RefSeq" id="WP_197115514.1">
    <property type="nucleotide sequence ID" value="NZ_JACBXQ010000003.1"/>
</dbReference>
<dbReference type="InterPro" id="IPR002509">
    <property type="entry name" value="NODB_dom"/>
</dbReference>
<reference evidence="5 6" key="1">
    <citation type="submission" date="2020-07" db="EMBL/GenBank/DDBJ databases">
        <title>Facklamia lactis sp. nov., isolated from raw milk.</title>
        <authorList>
            <person name="Doll E.V."/>
            <person name="Huptas C."/>
            <person name="Staib L."/>
            <person name="Wenning M."/>
            <person name="Scherer S."/>
        </authorList>
    </citation>
    <scope>NUCLEOTIDE SEQUENCE [LARGE SCALE GENOMIC DNA]</scope>
    <source>
        <strain evidence="5 6">DSM 111018</strain>
    </source>
</reference>
<dbReference type="CDD" id="cd10917">
    <property type="entry name" value="CE4_NodB_like_6s_7s"/>
    <property type="match status" value="1"/>
</dbReference>
<keyword evidence="3" id="KW-0812">Transmembrane</keyword>
<protein>
    <submittedName>
        <fullName evidence="5">Polysaccharide deacetylase family protein</fullName>
    </submittedName>
</protein>
<comment type="caution">
    <text evidence="5">The sequence shown here is derived from an EMBL/GenBank/DDBJ whole genome shotgun (WGS) entry which is preliminary data.</text>
</comment>
<keyword evidence="3" id="KW-0472">Membrane</keyword>
<evidence type="ECO:0000256" key="1">
    <source>
        <dbReference type="ARBA" id="ARBA00022723"/>
    </source>
</evidence>
<keyword evidence="1" id="KW-0479">Metal-binding</keyword>
<organism evidence="5 6">
    <name type="scientific">Facklamia lactis</name>
    <dbReference type="NCBI Taxonomy" id="2749967"/>
    <lineage>
        <taxon>Bacteria</taxon>
        <taxon>Bacillati</taxon>
        <taxon>Bacillota</taxon>
        <taxon>Bacilli</taxon>
        <taxon>Lactobacillales</taxon>
        <taxon>Aerococcaceae</taxon>
        <taxon>Facklamia</taxon>
    </lineage>
</organism>
<evidence type="ECO:0000259" key="4">
    <source>
        <dbReference type="PROSITE" id="PS51677"/>
    </source>
</evidence>
<proteinExistence type="predicted"/>
<dbReference type="Gene3D" id="3.20.20.370">
    <property type="entry name" value="Glycoside hydrolase/deacetylase"/>
    <property type="match status" value="1"/>
</dbReference>